<dbReference type="InterPro" id="IPR001810">
    <property type="entry name" value="F-box_dom"/>
</dbReference>
<dbReference type="Pfam" id="PF23635">
    <property type="entry name" value="Beta-prop_AT5G49610-like"/>
    <property type="match status" value="1"/>
</dbReference>
<protein>
    <recommendedName>
        <fullName evidence="2">F-box domain-containing protein</fullName>
    </recommendedName>
</protein>
<evidence type="ECO:0000256" key="1">
    <source>
        <dbReference type="SAM" id="MobiDB-lite"/>
    </source>
</evidence>
<keyword evidence="4" id="KW-1185">Reference proteome</keyword>
<dbReference type="SUPFAM" id="SSF81383">
    <property type="entry name" value="F-box domain"/>
    <property type="match status" value="1"/>
</dbReference>
<dbReference type="eggNOG" id="KOG0619">
    <property type="taxonomic scope" value="Eukaryota"/>
</dbReference>
<dbReference type="HOGENOM" id="CLU_017945_8_2_1"/>
<feature type="region of interest" description="Disordered" evidence="1">
    <location>
        <begin position="1"/>
        <end position="37"/>
    </location>
</feature>
<evidence type="ECO:0000313" key="4">
    <source>
        <dbReference type="Proteomes" id="UP000032180"/>
    </source>
</evidence>
<dbReference type="SMART" id="SM00256">
    <property type="entry name" value="FBOX"/>
    <property type="match status" value="1"/>
</dbReference>
<proteinExistence type="predicted"/>
<evidence type="ECO:0000313" key="3">
    <source>
        <dbReference type="EnsemblPlants" id="LPERR01G18740.1"/>
    </source>
</evidence>
<sequence length="450" mass="50035">MEVGFTARRPSPPPPPAGDATACRSSDPTQPPPAKSRKISSYYAAAAIDSLGEDLLRCIFLRLPSLATLVSAALTCRAWRAAVASSSSFRRRFRELHPAPLLGFFCDPDPHDLPVFLPAHGHGRRDRDVLAAIRGGEFLLTGLLDPDSNDGPLRWRIYDCRDGYLLLMNSDAGLLAIVNPLAPRMTEFIDMPVRIDNSNADDAAGQNGSALPIFLGVHLISSEEDPMSFRLVWLRHDESRVQASVWSSDTRNWCVLPWVNIKARSSTPQEGRSKYWLLPGMQADGILFCPFENGKHMLMLDTDTMEFSVHRHPISSKVQQGCSSAVGETQDGIPCIAYVTRVNIGLLIRRLDKKRGVQRWKFLDSINFDEAADQLGIHDRLDVVTIKNGFVYLATEGMILSLCLETKKLDKLLPMSFQFPHLHPYVMAWPPALVGNYGRFAVVQDDLSTI</sequence>
<dbReference type="InterPro" id="IPR056594">
    <property type="entry name" value="AT5G49610-like_b-prop"/>
</dbReference>
<reference evidence="3 4" key="1">
    <citation type="submission" date="2012-08" db="EMBL/GenBank/DDBJ databases">
        <title>Oryza genome evolution.</title>
        <authorList>
            <person name="Wing R.A."/>
        </authorList>
    </citation>
    <scope>NUCLEOTIDE SEQUENCE</scope>
</reference>
<dbReference type="PANTHER" id="PTHR33207">
    <property type="entry name" value="F-BOX DOMAIN CONTAINING PROTEIN-RELATED"/>
    <property type="match status" value="1"/>
</dbReference>
<reference evidence="4" key="2">
    <citation type="submission" date="2013-12" db="EMBL/GenBank/DDBJ databases">
        <authorList>
            <person name="Yu Y."/>
            <person name="Lee S."/>
            <person name="de Baynast K."/>
            <person name="Wissotski M."/>
            <person name="Liu L."/>
            <person name="Talag J."/>
            <person name="Goicoechea J."/>
            <person name="Angelova A."/>
            <person name="Jetty R."/>
            <person name="Kudrna D."/>
            <person name="Golser W."/>
            <person name="Rivera L."/>
            <person name="Zhang J."/>
            <person name="Wing R."/>
        </authorList>
    </citation>
    <scope>NUCLEOTIDE SEQUENCE</scope>
</reference>
<dbReference type="Proteomes" id="UP000032180">
    <property type="component" value="Chromosome 1"/>
</dbReference>
<dbReference type="AlphaFoldDB" id="A0A0D9V2N3"/>
<dbReference type="EnsemblPlants" id="LPERR01G18740.1">
    <property type="protein sequence ID" value="LPERR01G18740.1"/>
    <property type="gene ID" value="LPERR01G18740"/>
</dbReference>
<dbReference type="STRING" id="77586.A0A0D9V2N3"/>
<organism evidence="3 4">
    <name type="scientific">Leersia perrieri</name>
    <dbReference type="NCBI Taxonomy" id="77586"/>
    <lineage>
        <taxon>Eukaryota</taxon>
        <taxon>Viridiplantae</taxon>
        <taxon>Streptophyta</taxon>
        <taxon>Embryophyta</taxon>
        <taxon>Tracheophyta</taxon>
        <taxon>Spermatophyta</taxon>
        <taxon>Magnoliopsida</taxon>
        <taxon>Liliopsida</taxon>
        <taxon>Poales</taxon>
        <taxon>Poaceae</taxon>
        <taxon>BOP clade</taxon>
        <taxon>Oryzoideae</taxon>
        <taxon>Oryzeae</taxon>
        <taxon>Oryzinae</taxon>
        <taxon>Leersia</taxon>
    </lineage>
</organism>
<accession>A0A0D9V2N3</accession>
<feature type="domain" description="F-box" evidence="2">
    <location>
        <begin position="51"/>
        <end position="92"/>
    </location>
</feature>
<dbReference type="Gramene" id="LPERR01G18740.1">
    <property type="protein sequence ID" value="LPERR01G18740.1"/>
    <property type="gene ID" value="LPERR01G18740"/>
</dbReference>
<dbReference type="CDD" id="cd09917">
    <property type="entry name" value="F-box_SF"/>
    <property type="match status" value="1"/>
</dbReference>
<evidence type="ECO:0000259" key="2">
    <source>
        <dbReference type="SMART" id="SM00256"/>
    </source>
</evidence>
<dbReference type="Gene3D" id="1.20.1280.50">
    <property type="match status" value="1"/>
</dbReference>
<dbReference type="Pfam" id="PF12937">
    <property type="entry name" value="F-box-like"/>
    <property type="match status" value="1"/>
</dbReference>
<reference evidence="3" key="3">
    <citation type="submission" date="2015-04" db="UniProtKB">
        <authorList>
            <consortium name="EnsemblPlants"/>
        </authorList>
    </citation>
    <scope>IDENTIFICATION</scope>
</reference>
<dbReference type="InterPro" id="IPR036047">
    <property type="entry name" value="F-box-like_dom_sf"/>
</dbReference>
<name>A0A0D9V2N3_9ORYZ</name>